<dbReference type="AlphaFoldDB" id="A0A0G0DEB4"/>
<proteinExistence type="inferred from homology"/>
<dbReference type="PANTHER" id="PTHR34477">
    <property type="entry name" value="UPF0213 PROTEIN YHBQ"/>
    <property type="match status" value="1"/>
</dbReference>
<dbReference type="EMBL" id="LBQX01000008">
    <property type="protein sequence ID" value="KKP87051.1"/>
    <property type="molecule type" value="Genomic_DNA"/>
</dbReference>
<accession>A0A0G0DEB4</accession>
<evidence type="ECO:0000313" key="4">
    <source>
        <dbReference type="Proteomes" id="UP000034536"/>
    </source>
</evidence>
<dbReference type="Pfam" id="PF01541">
    <property type="entry name" value="GIY-YIG"/>
    <property type="match status" value="1"/>
</dbReference>
<evidence type="ECO:0000256" key="1">
    <source>
        <dbReference type="ARBA" id="ARBA00007435"/>
    </source>
</evidence>
<dbReference type="PANTHER" id="PTHR34477:SF1">
    <property type="entry name" value="UPF0213 PROTEIN YHBQ"/>
    <property type="match status" value="1"/>
</dbReference>
<dbReference type="PROSITE" id="PS50164">
    <property type="entry name" value="GIY_YIG"/>
    <property type="match status" value="1"/>
</dbReference>
<dbReference type="InterPro" id="IPR000305">
    <property type="entry name" value="GIY-YIG_endonuc"/>
</dbReference>
<comment type="similarity">
    <text evidence="1">Belongs to the UPF0213 family.</text>
</comment>
<dbReference type="SUPFAM" id="SSF82771">
    <property type="entry name" value="GIY-YIG endonuclease"/>
    <property type="match status" value="1"/>
</dbReference>
<dbReference type="InterPro" id="IPR050190">
    <property type="entry name" value="UPF0213_domain"/>
</dbReference>
<protein>
    <recommendedName>
        <fullName evidence="2">GIY-YIG domain-containing protein</fullName>
    </recommendedName>
</protein>
<gene>
    <name evidence="3" type="ORF">UR89_C0008G0023</name>
</gene>
<reference evidence="3 4" key="1">
    <citation type="journal article" date="2015" name="Nature">
        <title>rRNA introns, odd ribosomes, and small enigmatic genomes across a large radiation of phyla.</title>
        <authorList>
            <person name="Brown C.T."/>
            <person name="Hug L.A."/>
            <person name="Thomas B.C."/>
            <person name="Sharon I."/>
            <person name="Castelle C.J."/>
            <person name="Singh A."/>
            <person name="Wilkins M.J."/>
            <person name="Williams K.H."/>
            <person name="Banfield J.F."/>
        </authorList>
    </citation>
    <scope>NUCLEOTIDE SEQUENCE [LARGE SCALE GENOMIC DNA]</scope>
</reference>
<evidence type="ECO:0000313" key="3">
    <source>
        <dbReference type="EMBL" id="KKP87051.1"/>
    </source>
</evidence>
<name>A0A0G0DEB4_9BACT</name>
<organism evidence="3 4">
    <name type="scientific">Candidatus Roizmanbacteria bacterium GW2011_GWA2_35_8</name>
    <dbReference type="NCBI Taxonomy" id="1618479"/>
    <lineage>
        <taxon>Bacteria</taxon>
        <taxon>Candidatus Roizmaniibacteriota</taxon>
    </lineage>
</organism>
<comment type="caution">
    <text evidence="3">The sequence shown here is derived from an EMBL/GenBank/DDBJ whole genome shotgun (WGS) entry which is preliminary data.</text>
</comment>
<dbReference type="Proteomes" id="UP000034536">
    <property type="component" value="Unassembled WGS sequence"/>
</dbReference>
<sequence>MGEYYVYIIKGNNNRFYKGITNNIIKRLRQHELGQNQTTRDMKSFELVHVEISKNRTGARKIEKYFKSGFGREIIKESFSK</sequence>
<dbReference type="InterPro" id="IPR035901">
    <property type="entry name" value="GIY-YIG_endonuc_sf"/>
</dbReference>
<dbReference type="Gene3D" id="3.40.1440.10">
    <property type="entry name" value="GIY-YIG endonuclease"/>
    <property type="match status" value="1"/>
</dbReference>
<evidence type="ECO:0000259" key="2">
    <source>
        <dbReference type="PROSITE" id="PS50164"/>
    </source>
</evidence>
<feature type="domain" description="GIY-YIG" evidence="2">
    <location>
        <begin position="2"/>
        <end position="76"/>
    </location>
</feature>